<keyword evidence="3" id="KW-0460">Magnesium</keyword>
<dbReference type="InterPro" id="IPR036705">
    <property type="entry name" value="Ribosyl_crysJ1_sf"/>
</dbReference>
<feature type="binding site" evidence="3">
    <location>
        <position position="113"/>
    </location>
    <ligand>
        <name>Mg(2+)</name>
        <dbReference type="ChEBI" id="CHEBI:18420"/>
        <label>1</label>
    </ligand>
</feature>
<dbReference type="Proteomes" id="UP001301797">
    <property type="component" value="Chromosome"/>
</dbReference>
<dbReference type="KEGG" id="mefw:F1737_03645"/>
<comment type="similarity">
    <text evidence="1">Belongs to the ADP-ribosylglycohydrolase family.</text>
</comment>
<feature type="binding site" evidence="3">
    <location>
        <position position="302"/>
    </location>
    <ligand>
        <name>Mg(2+)</name>
        <dbReference type="ChEBI" id="CHEBI:18420"/>
        <label>2</label>
    </ligand>
</feature>
<dbReference type="AlphaFoldDB" id="A0AA97FBI7"/>
<evidence type="ECO:0000256" key="3">
    <source>
        <dbReference type="PIRSR" id="PIRSR605502-1"/>
    </source>
</evidence>
<name>A0AA97FBI7_9EURY</name>
<dbReference type="PANTHER" id="PTHR16222">
    <property type="entry name" value="ADP-RIBOSYLGLYCOHYDROLASE"/>
    <property type="match status" value="1"/>
</dbReference>
<accession>A0AA97FBI7</accession>
<dbReference type="Pfam" id="PF03747">
    <property type="entry name" value="ADP_ribosyl_GH"/>
    <property type="match status" value="1"/>
</dbReference>
<evidence type="ECO:0000256" key="2">
    <source>
        <dbReference type="ARBA" id="ARBA00022801"/>
    </source>
</evidence>
<feature type="binding site" evidence="3">
    <location>
        <position position="112"/>
    </location>
    <ligand>
        <name>Mg(2+)</name>
        <dbReference type="ChEBI" id="CHEBI:18420"/>
        <label>1</label>
    </ligand>
</feature>
<feature type="binding site" evidence="3">
    <location>
        <position position="111"/>
    </location>
    <ligand>
        <name>Mg(2+)</name>
        <dbReference type="ChEBI" id="CHEBI:18420"/>
        <label>1</label>
    </ligand>
</feature>
<evidence type="ECO:0000313" key="4">
    <source>
        <dbReference type="EMBL" id="WOF15852.1"/>
    </source>
</evidence>
<dbReference type="PANTHER" id="PTHR16222:SF24">
    <property type="entry name" value="ADP-RIBOSYLHYDROLASE ARH3"/>
    <property type="match status" value="1"/>
</dbReference>
<dbReference type="SUPFAM" id="SSF101478">
    <property type="entry name" value="ADP-ribosylglycohydrolase"/>
    <property type="match status" value="1"/>
</dbReference>
<dbReference type="Gene3D" id="1.10.4080.10">
    <property type="entry name" value="ADP-ribosylation/Crystallin J1"/>
    <property type="match status" value="1"/>
</dbReference>
<gene>
    <name evidence="4" type="ORF">F1737_03645</name>
</gene>
<dbReference type="GO" id="GO:0046872">
    <property type="term" value="F:metal ion binding"/>
    <property type="evidence" value="ECO:0007669"/>
    <property type="project" value="UniProtKB-KW"/>
</dbReference>
<evidence type="ECO:0000256" key="1">
    <source>
        <dbReference type="ARBA" id="ARBA00010702"/>
    </source>
</evidence>
<dbReference type="InterPro" id="IPR050792">
    <property type="entry name" value="ADP-ribosylglycohydrolase"/>
</dbReference>
<protein>
    <submittedName>
        <fullName evidence="4">ADP-ribosylglycohydrolase family protein</fullName>
    </submittedName>
</protein>
<proteinExistence type="inferred from homology"/>
<evidence type="ECO:0000313" key="5">
    <source>
        <dbReference type="Proteomes" id="UP001301797"/>
    </source>
</evidence>
<feature type="binding site" evidence="3">
    <location>
        <position position="305"/>
    </location>
    <ligand>
        <name>Mg(2+)</name>
        <dbReference type="ChEBI" id="CHEBI:18420"/>
        <label>2</label>
    </ligand>
</feature>
<dbReference type="GO" id="GO:0016787">
    <property type="term" value="F:hydrolase activity"/>
    <property type="evidence" value="ECO:0007669"/>
    <property type="project" value="UniProtKB-KW"/>
</dbReference>
<organism evidence="4 5">
    <name type="scientific">Methanochimaera problematica</name>
    <dbReference type="NCBI Taxonomy" id="2609417"/>
    <lineage>
        <taxon>Archaea</taxon>
        <taxon>Methanobacteriati</taxon>
        <taxon>Methanobacteriota</taxon>
        <taxon>Stenosarchaea group</taxon>
        <taxon>Methanomicrobia</taxon>
        <taxon>Methanomicrobiales</taxon>
        <taxon>Methanomicrobiaceae</taxon>
        <taxon>Methanochimaera</taxon>
    </lineage>
</organism>
<reference evidence="4 5" key="1">
    <citation type="submission" date="2019-09" db="EMBL/GenBank/DDBJ databases">
        <title>The complete genome of Methanoplanus sp. FWC-SCC4.</title>
        <authorList>
            <person name="Chen S.-C."/>
            <person name="Zhou Y.-Z."/>
            <person name="Lai M.-C."/>
        </authorList>
    </citation>
    <scope>NUCLEOTIDE SEQUENCE [LARGE SCALE GENOMIC DNA]</scope>
    <source>
        <strain evidence="4 5">FWC-SCC4</strain>
    </source>
</reference>
<feature type="binding site" evidence="3">
    <location>
        <position position="304"/>
    </location>
    <ligand>
        <name>Mg(2+)</name>
        <dbReference type="ChEBI" id="CHEBI:18420"/>
        <label>2</label>
    </ligand>
</feature>
<keyword evidence="3" id="KW-0479">Metal-binding</keyword>
<keyword evidence="5" id="KW-1185">Reference proteome</keyword>
<dbReference type="EMBL" id="CP043875">
    <property type="protein sequence ID" value="WOF15852.1"/>
    <property type="molecule type" value="Genomic_DNA"/>
</dbReference>
<comment type="cofactor">
    <cofactor evidence="3">
        <name>Mg(2+)</name>
        <dbReference type="ChEBI" id="CHEBI:18420"/>
    </cofactor>
    <text evidence="3">Binds 2 magnesium ions per subunit.</text>
</comment>
<keyword evidence="2" id="KW-0378">Hydrolase</keyword>
<sequence length="353" mass="38720">MKYSAGHIFLSLFLRCLLIHNTFSPEPEAYVNEVIPPSALDHQSLKNTTILTRYNLLVIFIFDYLRASGTLAGLAIGDALGAPLECLPPKKKAVMDMISGGVHCMDSGSITDDTLQALAIMDSLIQNNGFYIDDVAVRLLESYLDNRHFFGPTSSKVFDDMLKGRHYLSSSKEIYESGGGRSNGSVMRGAPIGIFFSPEKVRYYSILCSQITHYNPVACECSAFFNGMISRLCRGKERSEAYFESLNECRNSEVIKRLSCPKKYDLVPSIDALDATHCAASVFIKSSSFESALISGINLGGDADTVGALCGALAGAYWGFDAIPKKWIVGLKDIEKIEYFFSGLYELSDDLSG</sequence>
<dbReference type="InterPro" id="IPR005502">
    <property type="entry name" value="Ribosyl_crysJ1"/>
</dbReference>